<reference evidence="1 2" key="1">
    <citation type="submission" date="2020-07" db="EMBL/GenBank/DDBJ databases">
        <title>Genomic Encyclopedia of Type Strains, Phase IV (KMG-IV): sequencing the most valuable type-strain genomes for metagenomic binning, comparative biology and taxonomic classification.</title>
        <authorList>
            <person name="Goeker M."/>
        </authorList>
    </citation>
    <scope>NUCLEOTIDE SEQUENCE [LARGE SCALE GENOMIC DNA]</scope>
    <source>
        <strain evidence="1 2">DSM 29043</strain>
    </source>
</reference>
<proteinExistence type="predicted"/>
<dbReference type="AlphaFoldDB" id="A0A7Y9XVQ1"/>
<gene>
    <name evidence="1" type="ORF">FHS75_001731</name>
</gene>
<comment type="caution">
    <text evidence="1">The sequence shown here is derived from an EMBL/GenBank/DDBJ whole genome shotgun (WGS) entry which is preliminary data.</text>
</comment>
<dbReference type="RefSeq" id="WP_179407264.1">
    <property type="nucleotide sequence ID" value="NZ_BMGF01000002.1"/>
</dbReference>
<organism evidence="1 2">
    <name type="scientific">Novosphingobium marinum</name>
    <dbReference type="NCBI Taxonomy" id="1514948"/>
    <lineage>
        <taxon>Bacteria</taxon>
        <taxon>Pseudomonadati</taxon>
        <taxon>Pseudomonadota</taxon>
        <taxon>Alphaproteobacteria</taxon>
        <taxon>Sphingomonadales</taxon>
        <taxon>Sphingomonadaceae</taxon>
        <taxon>Novosphingobium</taxon>
    </lineage>
</organism>
<dbReference type="Proteomes" id="UP000522081">
    <property type="component" value="Unassembled WGS sequence"/>
</dbReference>
<protein>
    <submittedName>
        <fullName evidence="1">Uncharacterized protein</fullName>
    </submittedName>
</protein>
<name>A0A7Y9XVQ1_9SPHN</name>
<sequence length="71" mass="7866">MNSVAISQEPALESCPKLDPREIEALRRAIANMPEELAHSLNAINWCLGWLAARGGLPRNSENKQPEESKL</sequence>
<evidence type="ECO:0000313" key="2">
    <source>
        <dbReference type="Proteomes" id="UP000522081"/>
    </source>
</evidence>
<dbReference type="EMBL" id="JACBZF010000002">
    <property type="protein sequence ID" value="NYH95412.1"/>
    <property type="molecule type" value="Genomic_DNA"/>
</dbReference>
<evidence type="ECO:0000313" key="1">
    <source>
        <dbReference type="EMBL" id="NYH95412.1"/>
    </source>
</evidence>
<accession>A0A7Y9XVQ1</accession>
<keyword evidence="2" id="KW-1185">Reference proteome</keyword>